<dbReference type="STRING" id="555500.I215_00420"/>
<dbReference type="eggNOG" id="ENOG5032ZD8">
    <property type="taxonomic scope" value="Bacteria"/>
</dbReference>
<evidence type="ECO:0000313" key="1">
    <source>
        <dbReference type="EMBL" id="EKF56632.1"/>
    </source>
</evidence>
<organism evidence="1 2">
    <name type="scientific">Galbibacter marinus</name>
    <dbReference type="NCBI Taxonomy" id="555500"/>
    <lineage>
        <taxon>Bacteria</taxon>
        <taxon>Pseudomonadati</taxon>
        <taxon>Bacteroidota</taxon>
        <taxon>Flavobacteriia</taxon>
        <taxon>Flavobacteriales</taxon>
        <taxon>Flavobacteriaceae</taxon>
        <taxon>Galbibacter</taxon>
    </lineage>
</organism>
<dbReference type="InterPro" id="IPR047690">
    <property type="entry name" value="IPExxxVDY_fam"/>
</dbReference>
<dbReference type="RefSeq" id="WP_008989961.1">
    <property type="nucleotide sequence ID" value="NZ_AMSG01000001.1"/>
</dbReference>
<protein>
    <recommendedName>
        <fullName evidence="3">IPExxxVDY family protein</fullName>
    </recommendedName>
</protein>
<dbReference type="Proteomes" id="UP000007364">
    <property type="component" value="Unassembled WGS sequence"/>
</dbReference>
<comment type="caution">
    <text evidence="1">The sequence shown here is derived from an EMBL/GenBank/DDBJ whole genome shotgun (WGS) entry which is preliminary data.</text>
</comment>
<dbReference type="AlphaFoldDB" id="K2QNX4"/>
<dbReference type="NCBIfam" id="NF033205">
    <property type="entry name" value="IPExxxVDY"/>
    <property type="match status" value="1"/>
</dbReference>
<evidence type="ECO:0000313" key="2">
    <source>
        <dbReference type="Proteomes" id="UP000007364"/>
    </source>
</evidence>
<gene>
    <name evidence="1" type="ORF">I215_00420</name>
</gene>
<dbReference type="OrthoDB" id="676614at2"/>
<accession>K2QNX4</accession>
<reference evidence="1 2" key="1">
    <citation type="journal article" date="2012" name="J. Bacteriol.">
        <title>Genome Sequence of Galbibacter marinum Type Strain ck-I2-15.</title>
        <authorList>
            <person name="Lai Q."/>
            <person name="Li C."/>
            <person name="Shao Z."/>
        </authorList>
    </citation>
    <scope>NUCLEOTIDE SEQUENCE [LARGE SCALE GENOMIC DNA]</scope>
    <source>
        <strain evidence="2">ck-I2-15</strain>
    </source>
</reference>
<sequence length="159" mass="18444">MAVYKLLDEDFEHAYTLIAIHASLEDYRLAYFLNSVLNLRLKRMDSQDVASYNANVTAFEWFDEIHQVFWGLLKNKTTEKTQPSNSGLFEDNETTRTEYVVPEFSRADYLLKIDDQQGAYSATEEVVRELKKIPGIITTYTIEVQELKSKNNLIFLTNA</sequence>
<proteinExistence type="predicted"/>
<dbReference type="EMBL" id="AMSG01000001">
    <property type="protein sequence ID" value="EKF56632.1"/>
    <property type="molecule type" value="Genomic_DNA"/>
</dbReference>
<name>K2QNX4_9FLAO</name>
<evidence type="ECO:0008006" key="3">
    <source>
        <dbReference type="Google" id="ProtNLM"/>
    </source>
</evidence>
<dbReference type="PATRIC" id="fig|555500.3.peg.88"/>
<keyword evidence="2" id="KW-1185">Reference proteome</keyword>